<dbReference type="PANTHER" id="PTHR37326">
    <property type="entry name" value="BLL3975 PROTEIN"/>
    <property type="match status" value="1"/>
</dbReference>
<comment type="cofactor">
    <cofactor evidence="1">
        <name>Zn(2+)</name>
        <dbReference type="ChEBI" id="CHEBI:29105"/>
    </cofactor>
</comment>
<feature type="domain" description="Succinylglutamate desuccinylase/Aspartoacylase catalytic" evidence="5">
    <location>
        <begin position="30"/>
        <end position="265"/>
    </location>
</feature>
<dbReference type="EMBL" id="LDSI01000020">
    <property type="protein sequence ID" value="KTS96115.1"/>
    <property type="molecule type" value="Genomic_DNA"/>
</dbReference>
<gene>
    <name evidence="6" type="ORF">RSA13_14805</name>
</gene>
<dbReference type="Pfam" id="PF24827">
    <property type="entry name" value="AstE_AspA_cat"/>
    <property type="match status" value="1"/>
</dbReference>
<dbReference type="PANTHER" id="PTHR37326:SF1">
    <property type="entry name" value="BLL3975 PROTEIN"/>
    <property type="match status" value="1"/>
</dbReference>
<dbReference type="Proteomes" id="UP000072520">
    <property type="component" value="Unassembled WGS sequence"/>
</dbReference>
<evidence type="ECO:0000256" key="2">
    <source>
        <dbReference type="ARBA" id="ARBA00022723"/>
    </source>
</evidence>
<protein>
    <recommendedName>
        <fullName evidence="5">Succinylglutamate desuccinylase/Aspartoacylase catalytic domain-containing protein</fullName>
    </recommendedName>
</protein>
<organism evidence="6 7">
    <name type="scientific">Pantoea stewartii</name>
    <dbReference type="NCBI Taxonomy" id="66269"/>
    <lineage>
        <taxon>Bacteria</taxon>
        <taxon>Pseudomonadati</taxon>
        <taxon>Pseudomonadota</taxon>
        <taxon>Gammaproteobacteria</taxon>
        <taxon>Enterobacterales</taxon>
        <taxon>Erwiniaceae</taxon>
        <taxon>Pantoea</taxon>
    </lineage>
</organism>
<evidence type="ECO:0000313" key="6">
    <source>
        <dbReference type="EMBL" id="KTS96115.1"/>
    </source>
</evidence>
<evidence type="ECO:0000313" key="7">
    <source>
        <dbReference type="Proteomes" id="UP000072520"/>
    </source>
</evidence>
<evidence type="ECO:0000256" key="1">
    <source>
        <dbReference type="ARBA" id="ARBA00001947"/>
    </source>
</evidence>
<reference evidence="6 7" key="1">
    <citation type="journal article" date="2016" name="Front. Microbiol.">
        <title>Genomic Resource of Rice Seed Associated Bacteria.</title>
        <authorList>
            <person name="Midha S."/>
            <person name="Bansal K."/>
            <person name="Sharma S."/>
            <person name="Kumar N."/>
            <person name="Patil P.P."/>
            <person name="Chaudhry V."/>
            <person name="Patil P.B."/>
        </authorList>
    </citation>
    <scope>NUCLEOTIDE SEQUENCE [LARGE SCALE GENOMIC DNA]</scope>
    <source>
        <strain evidence="6 7">RSA13</strain>
    </source>
</reference>
<keyword evidence="3" id="KW-0378">Hydrolase</keyword>
<dbReference type="GO" id="GO:0046872">
    <property type="term" value="F:metal ion binding"/>
    <property type="evidence" value="ECO:0007669"/>
    <property type="project" value="UniProtKB-KW"/>
</dbReference>
<dbReference type="RefSeq" id="WP_058708397.1">
    <property type="nucleotide sequence ID" value="NZ_LDSI01000020.1"/>
</dbReference>
<sequence>MYQQHHPLLSASLGTQREIISFHFGDDHSRQVYIQASLHGDEIPGMAVAWYLKQRLQALESAGRLKAFFSLIPVSNPLALSQHWHGTHLGRFHAQSGQDFNRKFPSLGALLAGELAETLTQNESQNRQLIRDAIDRYYRDTIAKTELEAQRYTLMRMASQADLMIDLHCDWEAVPHLYTTPHAWPDIEPLARWLGSEVQLLAQISGGEPFDEACCEPWLTLAEKFGETFPMPRGLLPVTLELRGVRDVSPEQAEQDADAIINALQESGYISAADTSVSVEVAAPVIGGDELVSVVSGGEDVVGVDESGTGLGAPGVAQAAEEGNIIKQRHTEGTSALMPPLKNPPTPLAGCEYVHSPVSGLILYRKPLGARIRPGEVVAEIVDPVTDHITPLVAEFGGVLYARHWARFATAGMLVLRLAGDKAVRSGELLVRNI</sequence>
<dbReference type="Gene3D" id="3.40.630.10">
    <property type="entry name" value="Zn peptidases"/>
    <property type="match status" value="2"/>
</dbReference>
<keyword evidence="4" id="KW-0862">Zinc</keyword>
<name>A0AB34VD99_9GAMM</name>
<dbReference type="AlphaFoldDB" id="A0AB34VD99"/>
<proteinExistence type="predicted"/>
<evidence type="ECO:0000259" key="5">
    <source>
        <dbReference type="Pfam" id="PF24827"/>
    </source>
</evidence>
<accession>A0AB34VD99</accession>
<dbReference type="InterPro" id="IPR055438">
    <property type="entry name" value="AstE_AspA_cat"/>
</dbReference>
<keyword evidence="2" id="KW-0479">Metal-binding</keyword>
<dbReference type="SUPFAM" id="SSF53187">
    <property type="entry name" value="Zn-dependent exopeptidases"/>
    <property type="match status" value="1"/>
</dbReference>
<evidence type="ECO:0000256" key="3">
    <source>
        <dbReference type="ARBA" id="ARBA00022801"/>
    </source>
</evidence>
<dbReference type="CDD" id="cd06250">
    <property type="entry name" value="M14_PaAOTO_like"/>
    <property type="match status" value="1"/>
</dbReference>
<dbReference type="InterPro" id="IPR053138">
    <property type="entry name" value="N-alpha-Ac-DABA_deacetylase"/>
</dbReference>
<evidence type="ECO:0000256" key="4">
    <source>
        <dbReference type="ARBA" id="ARBA00022833"/>
    </source>
</evidence>
<comment type="caution">
    <text evidence="6">The sequence shown here is derived from an EMBL/GenBank/DDBJ whole genome shotgun (WGS) entry which is preliminary data.</text>
</comment>
<dbReference type="GO" id="GO:0016788">
    <property type="term" value="F:hydrolase activity, acting on ester bonds"/>
    <property type="evidence" value="ECO:0007669"/>
    <property type="project" value="InterPro"/>
</dbReference>